<dbReference type="InterPro" id="IPR036354">
    <property type="entry name" value="Prot_inh_pot1_sf"/>
</dbReference>
<keyword evidence="3" id="KW-0722">Serine protease inhibitor</keyword>
<sequence length="93" mass="10514">MFSSSSVKYILCIDFEMISSKDNQQLPKFENKSWPNLVGKPVDEAVEEIKRADPTLHVVKIQNNSPVTLDLRFNRVRVFFGEDGKVSQTPATG</sequence>
<keyword evidence="2" id="KW-0646">Protease inhibitor</keyword>
<dbReference type="EMBL" id="CAJNRG010002129">
    <property type="protein sequence ID" value="CAF2043742.1"/>
    <property type="molecule type" value="Genomic_DNA"/>
</dbReference>
<evidence type="ECO:0000313" key="6">
    <source>
        <dbReference type="EMBL" id="CAF2043742.1"/>
    </source>
</evidence>
<dbReference type="Proteomes" id="UP000663834">
    <property type="component" value="Unassembled WGS sequence"/>
</dbReference>
<dbReference type="EMBL" id="CAJNRE010021217">
    <property type="protein sequence ID" value="CAF2253447.1"/>
    <property type="molecule type" value="Genomic_DNA"/>
</dbReference>
<dbReference type="EMBL" id="CAJNOW010011134">
    <property type="protein sequence ID" value="CAF1593577.1"/>
    <property type="molecule type" value="Genomic_DNA"/>
</dbReference>
<dbReference type="Proteomes" id="UP000663824">
    <property type="component" value="Unassembled WGS sequence"/>
</dbReference>
<evidence type="ECO:0000256" key="3">
    <source>
        <dbReference type="ARBA" id="ARBA00022900"/>
    </source>
</evidence>
<dbReference type="OrthoDB" id="10013825at2759"/>
<comment type="similarity">
    <text evidence="1">Belongs to the protease inhibitor I13 (potato type I serine protease inhibitor) family.</text>
</comment>
<dbReference type="Proteomes" id="UP000663855">
    <property type="component" value="Unassembled WGS sequence"/>
</dbReference>
<dbReference type="Gene3D" id="3.30.10.10">
    <property type="entry name" value="Trypsin Inhibitor V, subunit A"/>
    <property type="match status" value="1"/>
</dbReference>
<proteinExistence type="inferred from homology"/>
<name>A0A816P2Y9_9BILA</name>
<dbReference type="SUPFAM" id="SSF54654">
    <property type="entry name" value="CI-2 family of serine protease inhibitors"/>
    <property type="match status" value="1"/>
</dbReference>
<organism evidence="6 8">
    <name type="scientific">Rotaria magnacalcarata</name>
    <dbReference type="NCBI Taxonomy" id="392030"/>
    <lineage>
        <taxon>Eukaryota</taxon>
        <taxon>Metazoa</taxon>
        <taxon>Spiralia</taxon>
        <taxon>Gnathifera</taxon>
        <taxon>Rotifera</taxon>
        <taxon>Eurotatoria</taxon>
        <taxon>Bdelloidea</taxon>
        <taxon>Philodinida</taxon>
        <taxon>Philodinidae</taxon>
        <taxon>Rotaria</taxon>
    </lineage>
</organism>
<dbReference type="EMBL" id="CAJNOV010008030">
    <property type="protein sequence ID" value="CAF1308110.1"/>
    <property type="molecule type" value="Genomic_DNA"/>
</dbReference>
<dbReference type="GO" id="GO:0009611">
    <property type="term" value="P:response to wounding"/>
    <property type="evidence" value="ECO:0007669"/>
    <property type="project" value="InterPro"/>
</dbReference>
<accession>A0A816P2Y9</accession>
<evidence type="ECO:0000313" key="7">
    <source>
        <dbReference type="EMBL" id="CAF2253447.1"/>
    </source>
</evidence>
<protein>
    <submittedName>
        <fullName evidence="6">Uncharacterized protein</fullName>
    </submittedName>
</protein>
<evidence type="ECO:0000313" key="4">
    <source>
        <dbReference type="EMBL" id="CAF1308110.1"/>
    </source>
</evidence>
<dbReference type="PANTHER" id="PTHR33091:SF69">
    <property type="entry name" value="INHIBITOR OF TRYPSIN AND HAGEMAN FACTOR-LIKE"/>
    <property type="match status" value="1"/>
</dbReference>
<reference evidence="6" key="1">
    <citation type="submission" date="2021-02" db="EMBL/GenBank/DDBJ databases">
        <authorList>
            <person name="Nowell W R."/>
        </authorList>
    </citation>
    <scope>NUCLEOTIDE SEQUENCE</scope>
</reference>
<gene>
    <name evidence="4" type="ORF">CJN711_LOCUS17287</name>
    <name evidence="5" type="ORF">KQP761_LOCUS21454</name>
    <name evidence="7" type="ORF">MBJ925_LOCUS38024</name>
    <name evidence="6" type="ORF">XDN619_LOCUS7204</name>
</gene>
<dbReference type="InterPro" id="IPR000864">
    <property type="entry name" value="Prot_inh_pot1"/>
</dbReference>
<dbReference type="GO" id="GO:0004867">
    <property type="term" value="F:serine-type endopeptidase inhibitor activity"/>
    <property type="evidence" value="ECO:0007669"/>
    <property type="project" value="UniProtKB-KW"/>
</dbReference>
<dbReference type="PRINTS" id="PR00292">
    <property type="entry name" value="POTATOINHBTR"/>
</dbReference>
<dbReference type="InterPro" id="IPR005543">
    <property type="entry name" value="PASTA_dom"/>
</dbReference>
<dbReference type="PANTHER" id="PTHR33091">
    <property type="entry name" value="PROTEIN, PUTATIVE, EXPRESSED-RELATED"/>
    <property type="match status" value="1"/>
</dbReference>
<dbReference type="AlphaFoldDB" id="A0A816P2Y9"/>
<dbReference type="Proteomes" id="UP000663887">
    <property type="component" value="Unassembled WGS sequence"/>
</dbReference>
<comment type="caution">
    <text evidence="6">The sequence shown here is derived from an EMBL/GenBank/DDBJ whole genome shotgun (WGS) entry which is preliminary data.</text>
</comment>
<dbReference type="Pfam" id="PF00280">
    <property type="entry name" value="potato_inhibit"/>
    <property type="match status" value="1"/>
</dbReference>
<dbReference type="CDD" id="cd06577">
    <property type="entry name" value="PASTA_pknB"/>
    <property type="match status" value="1"/>
</dbReference>
<evidence type="ECO:0000256" key="1">
    <source>
        <dbReference type="ARBA" id="ARBA00008210"/>
    </source>
</evidence>
<evidence type="ECO:0000256" key="2">
    <source>
        <dbReference type="ARBA" id="ARBA00022690"/>
    </source>
</evidence>
<evidence type="ECO:0000313" key="8">
    <source>
        <dbReference type="Proteomes" id="UP000663887"/>
    </source>
</evidence>
<evidence type="ECO:0000313" key="5">
    <source>
        <dbReference type="EMBL" id="CAF1593577.1"/>
    </source>
</evidence>